<evidence type="ECO:0000259" key="2">
    <source>
        <dbReference type="PROSITE" id="PS50018"/>
    </source>
</evidence>
<dbReference type="SUPFAM" id="SSF143885">
    <property type="entry name" value="RGC domain-like"/>
    <property type="match status" value="1"/>
</dbReference>
<dbReference type="InterPro" id="IPR001936">
    <property type="entry name" value="RasGAP_dom"/>
</dbReference>
<dbReference type="InterPro" id="IPR008936">
    <property type="entry name" value="Rho_GTPase_activation_prot"/>
</dbReference>
<dbReference type="SUPFAM" id="SSF48350">
    <property type="entry name" value="GTPase activation domain, GAP"/>
    <property type="match status" value="1"/>
</dbReference>
<protein>
    <submittedName>
        <fullName evidence="3">RasGAP protein</fullName>
    </submittedName>
</protein>
<dbReference type="Pfam" id="PF00616">
    <property type="entry name" value="RasGAP"/>
    <property type="match status" value="1"/>
</dbReference>
<dbReference type="PROSITE" id="PS50018">
    <property type="entry name" value="RAS_GTPASE_ACTIV_2"/>
    <property type="match status" value="1"/>
</dbReference>
<keyword evidence="4" id="KW-1185">Reference proteome</keyword>
<dbReference type="Pfam" id="PF03836">
    <property type="entry name" value="RasGAP_C"/>
    <property type="match status" value="1"/>
</dbReference>
<gene>
    <name evidence="3" type="primary">gap1</name>
    <name evidence="3" type="ORF">MBRA1_001462</name>
</gene>
<evidence type="ECO:0000313" key="3">
    <source>
        <dbReference type="EMBL" id="WFC94826.1"/>
    </source>
</evidence>
<accession>A0AAF0DU41</accession>
<dbReference type="EMBL" id="CP119951">
    <property type="protein sequence ID" value="WFC94826.1"/>
    <property type="molecule type" value="Genomic_DNA"/>
</dbReference>
<dbReference type="SMART" id="SM00323">
    <property type="entry name" value="RasGAP"/>
    <property type="match status" value="1"/>
</dbReference>
<organism evidence="3 4">
    <name type="scientific">Malassezia brasiliensis</name>
    <dbReference type="NCBI Taxonomy" id="1821822"/>
    <lineage>
        <taxon>Eukaryota</taxon>
        <taxon>Fungi</taxon>
        <taxon>Dikarya</taxon>
        <taxon>Basidiomycota</taxon>
        <taxon>Ustilaginomycotina</taxon>
        <taxon>Malasseziomycetes</taxon>
        <taxon>Malasseziales</taxon>
        <taxon>Malasseziaceae</taxon>
        <taxon>Malassezia</taxon>
    </lineage>
</organism>
<feature type="coiled-coil region" evidence="1">
    <location>
        <begin position="575"/>
        <end position="602"/>
    </location>
</feature>
<dbReference type="InterPro" id="IPR000593">
    <property type="entry name" value="RasGAP_C"/>
</dbReference>
<dbReference type="GO" id="GO:0046580">
    <property type="term" value="P:negative regulation of Ras protein signal transduction"/>
    <property type="evidence" value="ECO:0007669"/>
    <property type="project" value="TreeGrafter"/>
</dbReference>
<evidence type="ECO:0000313" key="4">
    <source>
        <dbReference type="Proteomes" id="UP001216638"/>
    </source>
</evidence>
<dbReference type="Gene3D" id="1.10.506.10">
    <property type="entry name" value="GTPase Activation - p120gap, domain 1"/>
    <property type="match status" value="1"/>
</dbReference>
<dbReference type="PANTHER" id="PTHR14149:SF17">
    <property type="entry name" value="GTPASE-ACTIVATING PROTEIN"/>
    <property type="match status" value="1"/>
</dbReference>
<dbReference type="PANTHER" id="PTHR14149">
    <property type="entry name" value="RAS GTPASE-ACTIVATING PROTEIN WITH IQ MOTIF"/>
    <property type="match status" value="1"/>
</dbReference>
<reference evidence="3" key="1">
    <citation type="submission" date="2023-03" db="EMBL/GenBank/DDBJ databases">
        <title>Mating type loci evolution in Malassezia.</title>
        <authorList>
            <person name="Coelho M.A."/>
        </authorList>
    </citation>
    <scope>NUCLEOTIDE SEQUENCE</scope>
    <source>
        <strain evidence="3">CBS 14135</strain>
    </source>
</reference>
<sequence length="752" mass="83201">MDTAEHAQASRRASQQQLFTRTMQDDTEVGDHLAQLRAALHRTKARISEQSKRNFVLERDVRYLDTRIGLLIANRKALDAPCADAAALAAVPRGQAPDDRHLRTYSHLFFLLQSEPQYVARLCAHASLDDAEREVLLQTVMFTLFGRQYEAREEHLLLAVFQLVLAAHLDREPDAAALLRANSPVSRMLSTYVRRSPAQAYLAHVLRPHIQALYAAPQRCWETDARRVYDELVAEGRAPPDVPSDAVAALPVVQAVVQSRSAALCRLAGDVQTSLEASLPHIPYGIRWIAKQVRAALGRRQPACSDEAACPLLGTVFYLRYVNPAIVAPHTCCLAEQAPTGHVRRALTLLAKALQSLVNEPAAHKEPMLVPLRAFLDAHRARACAFLRALANVGDFYDTLDLDQYVALSRKHTVIHIALSELYGMHALLARHLDTLAPARDDRLRTLVDELGAAPAPVARADDATVELPLYSRWETAVCDGVRALLDERHMTPRDVLYIEAKSALVKLLRAEPMGRLADAVAAVASSPHAPLQQQAARAHALVQELVEMGAVDAATWAPLADEVHAELALLDDAQEEVARELHSLREVLASLETQHADLLAQLATYQSYLQNARVSSHAGAQGGIKGALGVISRSRRALLGPLASGPGTSHRLTYYQLEQEHLFDQSLIPVDRRPQIFFAFHSPSPGTFVIALHYKGRADPVLEMDLRLDDVLEQLREGHEQLPFEYVQLNLARLHALLARLFLRPSRRAKP</sequence>
<dbReference type="GO" id="GO:0005096">
    <property type="term" value="F:GTPase activator activity"/>
    <property type="evidence" value="ECO:0007669"/>
    <property type="project" value="TreeGrafter"/>
</dbReference>
<name>A0AAF0DU41_9BASI</name>
<evidence type="ECO:0000256" key="1">
    <source>
        <dbReference type="SAM" id="Coils"/>
    </source>
</evidence>
<dbReference type="Proteomes" id="UP001216638">
    <property type="component" value="Chromosome 1"/>
</dbReference>
<proteinExistence type="predicted"/>
<dbReference type="GO" id="GO:0005938">
    <property type="term" value="C:cell cortex"/>
    <property type="evidence" value="ECO:0007669"/>
    <property type="project" value="TreeGrafter"/>
</dbReference>
<dbReference type="AlphaFoldDB" id="A0AAF0DU41"/>
<feature type="domain" description="Ras-GAP" evidence="2">
    <location>
        <begin position="152"/>
        <end position="359"/>
    </location>
</feature>
<keyword evidence="1" id="KW-0175">Coiled coil</keyword>